<organism evidence="1 2">
    <name type="scientific">Candidatus Pseudobacter hemicellulosilyticus</name>
    <dbReference type="NCBI Taxonomy" id="3121375"/>
    <lineage>
        <taxon>Bacteria</taxon>
        <taxon>Pseudomonadati</taxon>
        <taxon>Bacteroidota</taxon>
        <taxon>Chitinophagia</taxon>
        <taxon>Chitinophagales</taxon>
        <taxon>Chitinophagaceae</taxon>
        <taxon>Pseudobacter</taxon>
    </lineage>
</organism>
<reference evidence="1" key="1">
    <citation type="submission" date="2023-03" db="EMBL/GenBank/DDBJ databases">
        <title>Andean soil-derived lignocellulolytic bacterial consortium as a source of novel taxa and putative plastic-active enzymes.</title>
        <authorList>
            <person name="Diaz-Garcia L."/>
            <person name="Chuvochina M."/>
            <person name="Feuerriegel G."/>
            <person name="Bunk B."/>
            <person name="Sproer C."/>
            <person name="Streit W.R."/>
            <person name="Rodriguez L.M."/>
            <person name="Overmann J."/>
            <person name="Jimenez D.J."/>
        </authorList>
    </citation>
    <scope>NUCLEOTIDE SEQUENCE</scope>
    <source>
        <strain evidence="1">MAG 7</strain>
    </source>
</reference>
<accession>A0AAJ6BGI9</accession>
<dbReference type="EMBL" id="CP119311">
    <property type="protein sequence ID" value="WEK36755.1"/>
    <property type="molecule type" value="Genomic_DNA"/>
</dbReference>
<proteinExistence type="predicted"/>
<dbReference type="AlphaFoldDB" id="A0AAJ6BGI9"/>
<name>A0AAJ6BGI9_9BACT</name>
<sequence length="161" mass="18630">MLNINDLLIDVKANQARRPGDNSLLVEEIFLLWYALLEGEDCESFPEADLAALLYRAAHQFKTQYAEDADLNFIVGWAVSISFWYFDGVFTEEDGPRLLYTAYKKHPLNKLFRWASSQEIGLSDREIVALEEAICKDFDQYYNFGPSIKEYFMEILSASMK</sequence>
<evidence type="ECO:0000313" key="1">
    <source>
        <dbReference type="EMBL" id="WEK36755.1"/>
    </source>
</evidence>
<protein>
    <submittedName>
        <fullName evidence="1">Uncharacterized protein</fullName>
    </submittedName>
</protein>
<gene>
    <name evidence="1" type="ORF">P0Y53_04505</name>
</gene>
<evidence type="ECO:0000313" key="2">
    <source>
        <dbReference type="Proteomes" id="UP001220610"/>
    </source>
</evidence>
<dbReference type="Proteomes" id="UP001220610">
    <property type="component" value="Chromosome"/>
</dbReference>